<keyword evidence="2" id="KW-1133">Transmembrane helix</keyword>
<dbReference type="PANTHER" id="PTHR30373:SF2">
    <property type="entry name" value="UPF0603 PROTEIN YGCG"/>
    <property type="match status" value="1"/>
</dbReference>
<feature type="domain" description="TPM" evidence="4">
    <location>
        <begin position="123"/>
        <end position="246"/>
    </location>
</feature>
<feature type="chain" id="PRO_5046490654" description="TPM domain-containing protein" evidence="3">
    <location>
        <begin position="23"/>
        <end position="499"/>
    </location>
</feature>
<gene>
    <name evidence="5" type="ORF">GCM10009117_01870</name>
</gene>
<feature type="compositionally biased region" description="Low complexity" evidence="1">
    <location>
        <begin position="464"/>
        <end position="484"/>
    </location>
</feature>
<protein>
    <recommendedName>
        <fullName evidence="4">TPM domain-containing protein</fullName>
    </recommendedName>
</protein>
<evidence type="ECO:0000256" key="2">
    <source>
        <dbReference type="SAM" id="Phobius"/>
    </source>
</evidence>
<organism evidence="5 6">
    <name type="scientific">Gangjinia marincola</name>
    <dbReference type="NCBI Taxonomy" id="578463"/>
    <lineage>
        <taxon>Bacteria</taxon>
        <taxon>Pseudomonadati</taxon>
        <taxon>Bacteroidota</taxon>
        <taxon>Flavobacteriia</taxon>
        <taxon>Flavobacteriales</taxon>
        <taxon>Flavobacteriaceae</taxon>
        <taxon>Gangjinia</taxon>
    </lineage>
</organism>
<dbReference type="InterPro" id="IPR007621">
    <property type="entry name" value="TPM_dom"/>
</dbReference>
<keyword evidence="6" id="KW-1185">Reference proteome</keyword>
<keyword evidence="2" id="KW-0472">Membrane</keyword>
<evidence type="ECO:0000313" key="5">
    <source>
        <dbReference type="EMBL" id="GAA0871042.1"/>
    </source>
</evidence>
<dbReference type="Proteomes" id="UP001500507">
    <property type="component" value="Unassembled WGS sequence"/>
</dbReference>
<feature type="transmembrane region" description="Helical" evidence="2">
    <location>
        <begin position="274"/>
        <end position="296"/>
    </location>
</feature>
<keyword evidence="3" id="KW-0732">Signal</keyword>
<evidence type="ECO:0000256" key="1">
    <source>
        <dbReference type="SAM" id="MobiDB-lite"/>
    </source>
</evidence>
<dbReference type="Gene3D" id="3.10.310.50">
    <property type="match status" value="1"/>
</dbReference>
<comment type="caution">
    <text evidence="5">The sequence shown here is derived from an EMBL/GenBank/DDBJ whole genome shotgun (WGS) entry which is preliminary data.</text>
</comment>
<evidence type="ECO:0000256" key="3">
    <source>
        <dbReference type="SAM" id="SignalP"/>
    </source>
</evidence>
<feature type="signal peptide" evidence="3">
    <location>
        <begin position="1"/>
        <end position="22"/>
    </location>
</feature>
<dbReference type="PANTHER" id="PTHR30373">
    <property type="entry name" value="UPF0603 PROTEIN YGCG"/>
    <property type="match status" value="1"/>
</dbReference>
<name>A0ABN1MD66_9FLAO</name>
<reference evidence="5 6" key="1">
    <citation type="journal article" date="2019" name="Int. J. Syst. Evol. Microbiol.">
        <title>The Global Catalogue of Microorganisms (GCM) 10K type strain sequencing project: providing services to taxonomists for standard genome sequencing and annotation.</title>
        <authorList>
            <consortium name="The Broad Institute Genomics Platform"/>
            <consortium name="The Broad Institute Genome Sequencing Center for Infectious Disease"/>
            <person name="Wu L."/>
            <person name="Ma J."/>
        </authorList>
    </citation>
    <scope>NUCLEOTIDE SEQUENCE [LARGE SCALE GENOMIC DNA]</scope>
    <source>
        <strain evidence="5 6">JCM 16082</strain>
    </source>
</reference>
<feature type="compositionally biased region" description="Gly residues" evidence="1">
    <location>
        <begin position="485"/>
        <end position="499"/>
    </location>
</feature>
<dbReference type="Pfam" id="PF04536">
    <property type="entry name" value="TPM_phosphatase"/>
    <property type="match status" value="1"/>
</dbReference>
<evidence type="ECO:0000259" key="4">
    <source>
        <dbReference type="Pfam" id="PF04536"/>
    </source>
</evidence>
<proteinExistence type="predicted"/>
<feature type="transmembrane region" description="Helical" evidence="2">
    <location>
        <begin position="317"/>
        <end position="337"/>
    </location>
</feature>
<feature type="region of interest" description="Disordered" evidence="1">
    <location>
        <begin position="461"/>
        <end position="499"/>
    </location>
</feature>
<sequence length="499" mass="56011">MRATLRIDVLLLLTLSIYTSRAQDSLEIIPVVESTAAQDYSSEERNRQLDSLKTVLADSSLSDSALRIYPFNHGILTAADTIGRANSSSKAQTFVTPTYDQNVKKYTVATVPNPKKNGANGYVSDPAGYIQADEVNRLNQLVYSVEQKTSAQIAVVVLPSIGKEVPKNFAVKLFEKWGIGQADTDNGLLILTVMDQRRTEFEVGYGLEPILTDLVCFNIGSNAIVPNFKRSDYGEGLIASVNLIETYLTDPQAIEEIYSIGIDQQGQTEHSHGFWYYFLWIYGILSLVIAGVYYAISYDIERSKDDFYDKYKRLDGLKFLGFIILFPLPFIFFNRLVKDRLKRYRYAPRFSRKNGQKMRILNQWSENKFLDQAEIVEEKIKSILYDVWITDDESDVLILKYDGSNSRKYSKCTSCGYKTYGRKKSVVVRTATYHRSGYGFDHYQCKNCHFADKKRFTIPQKVKSSSSSSGSRSSFSSSSSSSSSFGGGSSGGGGAGVSW</sequence>
<evidence type="ECO:0000313" key="6">
    <source>
        <dbReference type="Proteomes" id="UP001500507"/>
    </source>
</evidence>
<dbReference type="EMBL" id="BAAAFG010000001">
    <property type="protein sequence ID" value="GAA0871042.1"/>
    <property type="molecule type" value="Genomic_DNA"/>
</dbReference>
<dbReference type="RefSeq" id="WP_343762625.1">
    <property type="nucleotide sequence ID" value="NZ_BAAAFG010000001.1"/>
</dbReference>
<keyword evidence="2" id="KW-0812">Transmembrane</keyword>
<accession>A0ABN1MD66</accession>